<dbReference type="EC" id="2.6.1.2" evidence="1"/>
<reference evidence="1" key="1">
    <citation type="journal article" date="2017" name="Nature">
        <title>The sunflower genome provides insights into oil metabolism, flowering and Asterid evolution.</title>
        <authorList>
            <person name="Badouin H."/>
            <person name="Gouzy J."/>
            <person name="Grassa C.J."/>
            <person name="Murat F."/>
            <person name="Staton S.E."/>
            <person name="Cottret L."/>
            <person name="Lelandais-Briere C."/>
            <person name="Owens G.L."/>
            <person name="Carrere S."/>
            <person name="Mayjonade B."/>
            <person name="Legrand L."/>
            <person name="Gill N."/>
            <person name="Kane N.C."/>
            <person name="Bowers J.E."/>
            <person name="Hubner S."/>
            <person name="Bellec A."/>
            <person name="Berard A."/>
            <person name="Berges H."/>
            <person name="Blanchet N."/>
            <person name="Boniface M.C."/>
            <person name="Brunel D."/>
            <person name="Catrice O."/>
            <person name="Chaidir N."/>
            <person name="Claudel C."/>
            <person name="Donnadieu C."/>
            <person name="Faraut T."/>
            <person name="Fievet G."/>
            <person name="Helmstetter N."/>
            <person name="King M."/>
            <person name="Knapp S.J."/>
            <person name="Lai Z."/>
            <person name="Le Paslier M.C."/>
            <person name="Lippi Y."/>
            <person name="Lorenzon L."/>
            <person name="Mandel J.R."/>
            <person name="Marage G."/>
            <person name="Marchand G."/>
            <person name="Marquand E."/>
            <person name="Bret-Mestries E."/>
            <person name="Morien E."/>
            <person name="Nambeesan S."/>
            <person name="Nguyen T."/>
            <person name="Pegot-Espagnet P."/>
            <person name="Pouilly N."/>
            <person name="Raftis F."/>
            <person name="Sallet E."/>
            <person name="Schiex T."/>
            <person name="Thomas J."/>
            <person name="Vandecasteele C."/>
            <person name="Vares D."/>
            <person name="Vear F."/>
            <person name="Vautrin S."/>
            <person name="Crespi M."/>
            <person name="Mangin B."/>
            <person name="Burke J.M."/>
            <person name="Salse J."/>
            <person name="Munos S."/>
            <person name="Vincourt P."/>
            <person name="Rieseberg L.H."/>
            <person name="Langlade N.B."/>
        </authorList>
    </citation>
    <scope>NUCLEOTIDE SEQUENCE</scope>
    <source>
        <tissue evidence="1">Leaves</tissue>
    </source>
</reference>
<evidence type="ECO:0000313" key="2">
    <source>
        <dbReference type="Proteomes" id="UP000215914"/>
    </source>
</evidence>
<name>A0A9K3GWT5_HELAN</name>
<dbReference type="Gene3D" id="3.90.1150.10">
    <property type="entry name" value="Aspartate Aminotransferase, domain 1"/>
    <property type="match status" value="1"/>
</dbReference>
<dbReference type="AlphaFoldDB" id="A0A9K3GWT5"/>
<reference evidence="1" key="2">
    <citation type="submission" date="2020-06" db="EMBL/GenBank/DDBJ databases">
        <title>Helianthus annuus Genome sequencing and assembly Release 2.</title>
        <authorList>
            <person name="Gouzy J."/>
            <person name="Langlade N."/>
            <person name="Munos S."/>
        </authorList>
    </citation>
    <scope>NUCLEOTIDE SEQUENCE</scope>
    <source>
        <tissue evidence="1">Leaves</tissue>
    </source>
</reference>
<keyword evidence="2" id="KW-1185">Reference proteome</keyword>
<evidence type="ECO:0000313" key="1">
    <source>
        <dbReference type="EMBL" id="KAF5757993.1"/>
    </source>
</evidence>
<keyword evidence="1" id="KW-0032">Aminotransferase</keyword>
<accession>A0A9K3GWT5</accession>
<dbReference type="InterPro" id="IPR015422">
    <property type="entry name" value="PyrdxlP-dep_Trfase_small"/>
</dbReference>
<sequence>MASNNSIPPLTVDSLNPKVLKCEYVVRGEIVSLAQHDLQANPGSHPFEEVLFSMCFCFFIGRITNEPSRL</sequence>
<protein>
    <submittedName>
        <fullName evidence="1">Alanine transaminase</fullName>
        <ecNumber evidence="1">2.6.1.2</ecNumber>
    </submittedName>
</protein>
<dbReference type="Gramene" id="mRNA:HanXRQr2_Chr16g0724291">
    <property type="protein sequence ID" value="mRNA:HanXRQr2_Chr16g0724291"/>
    <property type="gene ID" value="HanXRQr2_Chr16g0724291"/>
</dbReference>
<organism evidence="1 2">
    <name type="scientific">Helianthus annuus</name>
    <name type="common">Common sunflower</name>
    <dbReference type="NCBI Taxonomy" id="4232"/>
    <lineage>
        <taxon>Eukaryota</taxon>
        <taxon>Viridiplantae</taxon>
        <taxon>Streptophyta</taxon>
        <taxon>Embryophyta</taxon>
        <taxon>Tracheophyta</taxon>
        <taxon>Spermatophyta</taxon>
        <taxon>Magnoliopsida</taxon>
        <taxon>eudicotyledons</taxon>
        <taxon>Gunneridae</taxon>
        <taxon>Pentapetalae</taxon>
        <taxon>asterids</taxon>
        <taxon>campanulids</taxon>
        <taxon>Asterales</taxon>
        <taxon>Asteraceae</taxon>
        <taxon>Asteroideae</taxon>
        <taxon>Heliantheae alliance</taxon>
        <taxon>Heliantheae</taxon>
        <taxon>Helianthus</taxon>
    </lineage>
</organism>
<comment type="caution">
    <text evidence="1">The sequence shown here is derived from an EMBL/GenBank/DDBJ whole genome shotgun (WGS) entry which is preliminary data.</text>
</comment>
<proteinExistence type="predicted"/>
<dbReference type="Proteomes" id="UP000215914">
    <property type="component" value="Unassembled WGS sequence"/>
</dbReference>
<dbReference type="EMBL" id="MNCJ02000331">
    <property type="protein sequence ID" value="KAF5757993.1"/>
    <property type="molecule type" value="Genomic_DNA"/>
</dbReference>
<keyword evidence="1" id="KW-0808">Transferase</keyword>
<gene>
    <name evidence="1" type="ORF">HanXRQr2_Chr16g0724291</name>
</gene>
<dbReference type="GO" id="GO:0004021">
    <property type="term" value="F:L-alanine:2-oxoglutarate aminotransferase activity"/>
    <property type="evidence" value="ECO:0007669"/>
    <property type="project" value="UniProtKB-EC"/>
</dbReference>